<dbReference type="Proteomes" id="UP001501671">
    <property type="component" value="Unassembled WGS sequence"/>
</dbReference>
<comment type="caution">
    <text evidence="2">The sequence shown here is derived from an EMBL/GenBank/DDBJ whole genome shotgun (WGS) entry which is preliminary data.</text>
</comment>
<accession>A0ABP8H1M1</accession>
<evidence type="ECO:0000313" key="3">
    <source>
        <dbReference type="Proteomes" id="UP001501671"/>
    </source>
</evidence>
<dbReference type="RefSeq" id="WP_345249664.1">
    <property type="nucleotide sequence ID" value="NZ_BAABFO010000010.1"/>
</dbReference>
<dbReference type="EMBL" id="BAABFO010000010">
    <property type="protein sequence ID" value="GAA4333106.1"/>
    <property type="molecule type" value="Genomic_DNA"/>
</dbReference>
<organism evidence="2 3">
    <name type="scientific">Pigmentiphaga soli</name>
    <dbReference type="NCBI Taxonomy" id="1007095"/>
    <lineage>
        <taxon>Bacteria</taxon>
        <taxon>Pseudomonadati</taxon>
        <taxon>Pseudomonadota</taxon>
        <taxon>Betaproteobacteria</taxon>
        <taxon>Burkholderiales</taxon>
        <taxon>Alcaligenaceae</taxon>
        <taxon>Pigmentiphaga</taxon>
    </lineage>
</organism>
<sequence>MLHFYHRADDPWSHLLLQVLPTLLERYDVPLRCVTVPLPPRDYFPRPDLVARHALRDAVDLCRHCELHFETGGVPPSGEDAELASRRLLAAQDSPSHYLALARQVGEALFRGDKARLQALCGPQALPREAALRRLEANQRRQLEAGHYNSGMLAFGGTWYWGVDRLPHLEHDLLTAGRRRPDASVGVLRRRSMSLPPPQGTAGLRGQPIEIDFFCSFRSPYAYLAAERTFGLQRRYPVRIRPRLIVPMKMAGFAIPELKARYFRADPAREALRHGLRFGNFRDPFGPGLERAMALVDFAQRSGKLEPYLLSVMQGVWADGIDTATDDGLGRLAERAGLDWHEARKELGAEDWRGWAAANRAELERIGQYAAPTYRMGDWVTWGQDRIWMLEREIQARLASPSVSGALPARVCT</sequence>
<evidence type="ECO:0000259" key="1">
    <source>
        <dbReference type="Pfam" id="PF01323"/>
    </source>
</evidence>
<keyword evidence="3" id="KW-1185">Reference proteome</keyword>
<protein>
    <submittedName>
        <fullName evidence="2">DsbA family protein</fullName>
    </submittedName>
</protein>
<evidence type="ECO:0000313" key="2">
    <source>
        <dbReference type="EMBL" id="GAA4333106.1"/>
    </source>
</evidence>
<feature type="domain" description="DSBA-like thioredoxin" evidence="1">
    <location>
        <begin position="210"/>
        <end position="395"/>
    </location>
</feature>
<dbReference type="InterPro" id="IPR001853">
    <property type="entry name" value="DSBA-like_thioredoxin_dom"/>
</dbReference>
<dbReference type="SUPFAM" id="SSF52833">
    <property type="entry name" value="Thioredoxin-like"/>
    <property type="match status" value="2"/>
</dbReference>
<dbReference type="Gene3D" id="3.40.30.10">
    <property type="entry name" value="Glutaredoxin"/>
    <property type="match status" value="2"/>
</dbReference>
<proteinExistence type="predicted"/>
<name>A0ABP8H1M1_9BURK</name>
<reference evidence="3" key="1">
    <citation type="journal article" date="2019" name="Int. J. Syst. Evol. Microbiol.">
        <title>The Global Catalogue of Microorganisms (GCM) 10K type strain sequencing project: providing services to taxonomists for standard genome sequencing and annotation.</title>
        <authorList>
            <consortium name="The Broad Institute Genomics Platform"/>
            <consortium name="The Broad Institute Genome Sequencing Center for Infectious Disease"/>
            <person name="Wu L."/>
            <person name="Ma J."/>
        </authorList>
    </citation>
    <scope>NUCLEOTIDE SEQUENCE [LARGE SCALE GENOMIC DNA]</scope>
    <source>
        <strain evidence="3">JCM 17666</strain>
    </source>
</reference>
<dbReference type="InterPro" id="IPR036249">
    <property type="entry name" value="Thioredoxin-like_sf"/>
</dbReference>
<dbReference type="Pfam" id="PF01323">
    <property type="entry name" value="DSBA"/>
    <property type="match status" value="1"/>
</dbReference>
<gene>
    <name evidence="2" type="ORF">GCM10023144_23960</name>
</gene>